<evidence type="ECO:0000256" key="10">
    <source>
        <dbReference type="SAM" id="Phobius"/>
    </source>
</evidence>
<proteinExistence type="inferred from homology"/>
<evidence type="ECO:0000256" key="2">
    <source>
        <dbReference type="ARBA" id="ARBA00008034"/>
    </source>
</evidence>
<accession>A0AAU8N3H1</accession>
<dbReference type="RefSeq" id="WP_366180820.1">
    <property type="nucleotide sequence ID" value="NZ_CP159989.1"/>
</dbReference>
<evidence type="ECO:0000256" key="1">
    <source>
        <dbReference type="ARBA" id="ARBA00004651"/>
    </source>
</evidence>
<evidence type="ECO:0000256" key="4">
    <source>
        <dbReference type="ARBA" id="ARBA00022475"/>
    </source>
</evidence>
<keyword evidence="7 10" id="KW-0472">Membrane</keyword>
<dbReference type="GO" id="GO:0043190">
    <property type="term" value="C:ATP-binding cassette (ABC) transporter complex"/>
    <property type="evidence" value="ECO:0007669"/>
    <property type="project" value="InterPro"/>
</dbReference>
<feature type="transmembrane region" description="Helical" evidence="10">
    <location>
        <begin position="69"/>
        <end position="91"/>
    </location>
</feature>
<name>A0AAU8N3H1_9ACTO</name>
<dbReference type="InterPro" id="IPR037294">
    <property type="entry name" value="ABC_BtuC-like"/>
</dbReference>
<evidence type="ECO:0000256" key="9">
    <source>
        <dbReference type="SAM" id="MobiDB-lite"/>
    </source>
</evidence>
<dbReference type="PANTHER" id="PTHR30477:SF3">
    <property type="entry name" value="METAL TRANSPORT SYSTEM MEMBRANE PROTEIN CT_069-RELATED"/>
    <property type="match status" value="1"/>
</dbReference>
<evidence type="ECO:0000256" key="5">
    <source>
        <dbReference type="ARBA" id="ARBA00022692"/>
    </source>
</evidence>
<gene>
    <name evidence="11" type="ORF">ABXS69_01285</name>
</gene>
<reference evidence="11" key="1">
    <citation type="submission" date="2024-05" db="EMBL/GenBank/DDBJ databases">
        <title>Draft genome assemblies of 36 bacteria isolated from hibernating arctic ground squirrels.</title>
        <authorList>
            <person name="McKee H."/>
            <person name="Mullen L."/>
            <person name="Drown D.M."/>
            <person name="Duddleston K.N."/>
        </authorList>
    </citation>
    <scope>NUCLEOTIDE SEQUENCE</scope>
    <source>
        <strain evidence="11">AR004</strain>
    </source>
</reference>
<feature type="transmembrane region" description="Helical" evidence="10">
    <location>
        <begin position="286"/>
        <end position="306"/>
    </location>
</feature>
<feature type="transmembrane region" description="Helical" evidence="10">
    <location>
        <begin position="168"/>
        <end position="188"/>
    </location>
</feature>
<feature type="transmembrane region" description="Helical" evidence="10">
    <location>
        <begin position="125"/>
        <end position="148"/>
    </location>
</feature>
<dbReference type="GO" id="GO:0010043">
    <property type="term" value="P:response to zinc ion"/>
    <property type="evidence" value="ECO:0007669"/>
    <property type="project" value="TreeGrafter"/>
</dbReference>
<evidence type="ECO:0000256" key="7">
    <source>
        <dbReference type="ARBA" id="ARBA00023136"/>
    </source>
</evidence>
<keyword evidence="6 10" id="KW-1133">Transmembrane helix</keyword>
<dbReference type="AlphaFoldDB" id="A0AAU8N3H1"/>
<organism evidence="11">
    <name type="scientific">Actinomyces timonensis</name>
    <dbReference type="NCBI Taxonomy" id="1288391"/>
    <lineage>
        <taxon>Bacteria</taxon>
        <taxon>Bacillati</taxon>
        <taxon>Actinomycetota</taxon>
        <taxon>Actinomycetes</taxon>
        <taxon>Actinomycetales</taxon>
        <taxon>Actinomycetaceae</taxon>
        <taxon>Actinomyces</taxon>
    </lineage>
</organism>
<comment type="similarity">
    <text evidence="2 8">Belongs to the ABC-3 integral membrane protein family.</text>
</comment>
<keyword evidence="5 8" id="KW-0812">Transmembrane</keyword>
<feature type="compositionally biased region" description="Low complexity" evidence="9">
    <location>
        <begin position="345"/>
        <end position="363"/>
    </location>
</feature>
<keyword evidence="4" id="KW-1003">Cell membrane</keyword>
<feature type="transmembrane region" description="Helical" evidence="10">
    <location>
        <begin position="42"/>
        <end position="60"/>
    </location>
</feature>
<evidence type="ECO:0000256" key="8">
    <source>
        <dbReference type="RuleBase" id="RU003943"/>
    </source>
</evidence>
<feature type="transmembrane region" description="Helical" evidence="10">
    <location>
        <begin position="257"/>
        <end position="280"/>
    </location>
</feature>
<dbReference type="SUPFAM" id="SSF81345">
    <property type="entry name" value="ABC transporter involved in vitamin B12 uptake, BtuC"/>
    <property type="match status" value="1"/>
</dbReference>
<feature type="transmembrane region" description="Helical" evidence="10">
    <location>
        <begin position="218"/>
        <end position="245"/>
    </location>
</feature>
<sequence>MSAALALIALPTAPLAEAGALLPGVIGPGALLASYTFRMMLLGTSIVGLTAGVLGAFLYLHKQSLVSDIIGHAATLGVAGSFIIATAVLGIGGRSMLVLTIGSIIASTCAVLLANWIAARSPVGLDAAMTICLALFYGGGIVLMRIIVHSSLPERGGISSYMFGNAATLTRADLITIVAFGAASLIVVAACWKELALLTFDPIACRAMGFSPRILSPLLLGTATVAIVIGIKAVGLILMVAFAIMPAAAARQWTHHLWSMVGLSGLIGGASGAIGSVLAVNLGRVPTGPVVVLVLSVFLVTSLLGAPERSILRRRARLRAQRRELLSRITAEAHRAEGPGPAAPGPGTSIGAPTAAPLRAPRPVVSGPMTREGAR</sequence>
<comment type="subcellular location">
    <subcellularLocation>
        <location evidence="1 8">Cell membrane</location>
        <topology evidence="1 8">Multi-pass membrane protein</topology>
    </subcellularLocation>
</comment>
<feature type="transmembrane region" description="Helical" evidence="10">
    <location>
        <begin position="97"/>
        <end position="118"/>
    </location>
</feature>
<dbReference type="GO" id="GO:0055085">
    <property type="term" value="P:transmembrane transport"/>
    <property type="evidence" value="ECO:0007669"/>
    <property type="project" value="InterPro"/>
</dbReference>
<evidence type="ECO:0000313" key="11">
    <source>
        <dbReference type="EMBL" id="XCP82581.1"/>
    </source>
</evidence>
<feature type="region of interest" description="Disordered" evidence="9">
    <location>
        <begin position="330"/>
        <end position="375"/>
    </location>
</feature>
<dbReference type="InterPro" id="IPR001626">
    <property type="entry name" value="ABC_TroCD"/>
</dbReference>
<keyword evidence="3 8" id="KW-0813">Transport</keyword>
<dbReference type="PANTHER" id="PTHR30477">
    <property type="entry name" value="ABC-TRANSPORTER METAL-BINDING PROTEIN"/>
    <property type="match status" value="1"/>
</dbReference>
<dbReference type="EMBL" id="CP159989">
    <property type="protein sequence ID" value="XCP82581.1"/>
    <property type="molecule type" value="Genomic_DNA"/>
</dbReference>
<dbReference type="Pfam" id="PF00950">
    <property type="entry name" value="ABC-3"/>
    <property type="match status" value="1"/>
</dbReference>
<dbReference type="Gene3D" id="1.10.3470.10">
    <property type="entry name" value="ABC transporter involved in vitamin B12 uptake, BtuC"/>
    <property type="match status" value="1"/>
</dbReference>
<evidence type="ECO:0000256" key="3">
    <source>
        <dbReference type="ARBA" id="ARBA00022448"/>
    </source>
</evidence>
<protein>
    <submittedName>
        <fullName evidence="11">Metal ABC transporter permease</fullName>
    </submittedName>
</protein>
<evidence type="ECO:0000256" key="6">
    <source>
        <dbReference type="ARBA" id="ARBA00022989"/>
    </source>
</evidence>